<feature type="non-terminal residue" evidence="2">
    <location>
        <position position="1"/>
    </location>
</feature>
<keyword evidence="3" id="KW-1185">Reference proteome</keyword>
<protein>
    <recommendedName>
        <fullName evidence="4">Spermatogenesis associated 6</fullName>
    </recommendedName>
</protein>
<name>A0ABV0XYG5_9TELE</name>
<evidence type="ECO:0000313" key="3">
    <source>
        <dbReference type="Proteomes" id="UP001469553"/>
    </source>
</evidence>
<sequence>TRYYAPLASLVSFISINMHRPTKQRAFAPLLHRPPTYLPMEHQDRKFSLQPPRYFDPVSAFHRATQTSSRSAIQRRSSAIHVTIAWRIYYHKQLKKRQQKSNTPPQEMFLKFPITSLPDSQQPKEPQPACRHQYLDSAFRSTGGSSETRRKEANSSHDRSNLSGPHPSKPAFHLDCETQDNLNREKLKHSVKLLLDEKADMERHKSCQTNTTSSSPFWDKSSDPKMIHEPDGQQCSSLDRKRHLGGCSFDDMKRLKQEAEDKMFDPLLFSSNSSLCVSCHNGCRCIISYPGTELHPYHTASSEQTWNHRMNVSLRQKVFEGYFCDRFQRFLGPHLYSPVALRCQDTVYLRNQETLPSFLSLL</sequence>
<feature type="region of interest" description="Disordered" evidence="1">
    <location>
        <begin position="203"/>
        <end position="239"/>
    </location>
</feature>
<dbReference type="Proteomes" id="UP001469553">
    <property type="component" value="Unassembled WGS sequence"/>
</dbReference>
<organism evidence="2 3">
    <name type="scientific">Ameca splendens</name>
    <dbReference type="NCBI Taxonomy" id="208324"/>
    <lineage>
        <taxon>Eukaryota</taxon>
        <taxon>Metazoa</taxon>
        <taxon>Chordata</taxon>
        <taxon>Craniata</taxon>
        <taxon>Vertebrata</taxon>
        <taxon>Euteleostomi</taxon>
        <taxon>Actinopterygii</taxon>
        <taxon>Neopterygii</taxon>
        <taxon>Teleostei</taxon>
        <taxon>Neoteleostei</taxon>
        <taxon>Acanthomorphata</taxon>
        <taxon>Ovalentaria</taxon>
        <taxon>Atherinomorphae</taxon>
        <taxon>Cyprinodontiformes</taxon>
        <taxon>Goodeidae</taxon>
        <taxon>Ameca</taxon>
    </lineage>
</organism>
<feature type="compositionally biased region" description="Basic and acidic residues" evidence="1">
    <location>
        <begin position="220"/>
        <end position="231"/>
    </location>
</feature>
<evidence type="ECO:0000313" key="2">
    <source>
        <dbReference type="EMBL" id="MEQ2286368.1"/>
    </source>
</evidence>
<reference evidence="2 3" key="1">
    <citation type="submission" date="2021-06" db="EMBL/GenBank/DDBJ databases">
        <authorList>
            <person name="Palmer J.M."/>
        </authorList>
    </citation>
    <scope>NUCLEOTIDE SEQUENCE [LARGE SCALE GENOMIC DNA]</scope>
    <source>
        <strain evidence="2 3">AS_MEX2019</strain>
        <tissue evidence="2">Muscle</tissue>
    </source>
</reference>
<proteinExistence type="predicted"/>
<feature type="region of interest" description="Disordered" evidence="1">
    <location>
        <begin position="138"/>
        <end position="174"/>
    </location>
</feature>
<dbReference type="EMBL" id="JAHRIP010018873">
    <property type="protein sequence ID" value="MEQ2286368.1"/>
    <property type="molecule type" value="Genomic_DNA"/>
</dbReference>
<evidence type="ECO:0008006" key="4">
    <source>
        <dbReference type="Google" id="ProtNLM"/>
    </source>
</evidence>
<accession>A0ABV0XYG5</accession>
<feature type="compositionally biased region" description="Basic and acidic residues" evidence="1">
    <location>
        <begin position="147"/>
        <end position="160"/>
    </location>
</feature>
<evidence type="ECO:0000256" key="1">
    <source>
        <dbReference type="SAM" id="MobiDB-lite"/>
    </source>
</evidence>
<feature type="compositionally biased region" description="Polar residues" evidence="1">
    <location>
        <begin position="207"/>
        <end position="216"/>
    </location>
</feature>
<gene>
    <name evidence="2" type="ORF">AMECASPLE_001845</name>
</gene>
<comment type="caution">
    <text evidence="2">The sequence shown here is derived from an EMBL/GenBank/DDBJ whole genome shotgun (WGS) entry which is preliminary data.</text>
</comment>